<dbReference type="FunCoup" id="F4WJF2">
    <property type="interactions" value="694"/>
</dbReference>
<dbReference type="EMBL" id="GL888182">
    <property type="protein sequence ID" value="EGI65730.1"/>
    <property type="molecule type" value="Genomic_DNA"/>
</dbReference>
<comment type="catalytic activity">
    <reaction evidence="4">
        <text>molybdopterin + ATP + H(+) = adenylyl-molybdopterin + diphosphate</text>
        <dbReference type="Rhea" id="RHEA:31331"/>
        <dbReference type="ChEBI" id="CHEBI:15378"/>
        <dbReference type="ChEBI" id="CHEBI:30616"/>
        <dbReference type="ChEBI" id="CHEBI:33019"/>
        <dbReference type="ChEBI" id="CHEBI:58698"/>
        <dbReference type="ChEBI" id="CHEBI:62727"/>
    </reaction>
</comment>
<dbReference type="Proteomes" id="UP000007755">
    <property type="component" value="Unassembled WGS sequence"/>
</dbReference>
<organism evidence="7">
    <name type="scientific">Acromyrmex echinatior</name>
    <name type="common">Panamanian leafcutter ant</name>
    <name type="synonym">Acromyrmex octospinosus echinatior</name>
    <dbReference type="NCBI Taxonomy" id="103372"/>
    <lineage>
        <taxon>Eukaryota</taxon>
        <taxon>Metazoa</taxon>
        <taxon>Ecdysozoa</taxon>
        <taxon>Arthropoda</taxon>
        <taxon>Hexapoda</taxon>
        <taxon>Insecta</taxon>
        <taxon>Pterygota</taxon>
        <taxon>Neoptera</taxon>
        <taxon>Endopterygota</taxon>
        <taxon>Hymenoptera</taxon>
        <taxon>Apocrita</taxon>
        <taxon>Aculeata</taxon>
        <taxon>Formicoidea</taxon>
        <taxon>Formicidae</taxon>
        <taxon>Myrmicinae</taxon>
        <taxon>Acromyrmex</taxon>
    </lineage>
</organism>
<dbReference type="InterPro" id="IPR036135">
    <property type="entry name" value="MoeA_linker/N_sf"/>
</dbReference>
<dbReference type="Gene3D" id="2.40.340.10">
    <property type="entry name" value="MoeA, C-terminal, domain IV"/>
    <property type="match status" value="1"/>
</dbReference>
<dbReference type="SMART" id="SM00852">
    <property type="entry name" value="MoCF_biosynth"/>
    <property type="match status" value="1"/>
</dbReference>
<evidence type="ECO:0000313" key="6">
    <source>
        <dbReference type="EMBL" id="EGI65730.1"/>
    </source>
</evidence>
<dbReference type="GO" id="GO:0046872">
    <property type="term" value="F:metal ion binding"/>
    <property type="evidence" value="ECO:0007669"/>
    <property type="project" value="UniProtKB-UniRule"/>
</dbReference>
<dbReference type="Gene3D" id="3.40.980.10">
    <property type="entry name" value="MoaB/Mog-like domain"/>
    <property type="match status" value="1"/>
</dbReference>
<dbReference type="InterPro" id="IPR001453">
    <property type="entry name" value="MoaB/Mog_dom"/>
</dbReference>
<comment type="function">
    <text evidence="4">Catalyzes two steps in the biosynthesis of the molybdenum cofactor. In the first step, molybdopterin is adenylated. Subsequently, molybdate is inserted into adenylated molybdopterin and AMP is released.</text>
</comment>
<keyword evidence="4" id="KW-0460">Magnesium</keyword>
<dbReference type="InterPro" id="IPR005110">
    <property type="entry name" value="MoeA_linker/N"/>
</dbReference>
<comment type="pathway">
    <text evidence="4">Cofactor biosynthesis; molybdopterin biosynthesis.</text>
</comment>
<dbReference type="AlphaFoldDB" id="F4WJF2"/>
<evidence type="ECO:0000256" key="2">
    <source>
        <dbReference type="ARBA" id="ARBA00008339"/>
    </source>
</evidence>
<dbReference type="CDD" id="cd00887">
    <property type="entry name" value="MoeA"/>
    <property type="match status" value="1"/>
</dbReference>
<gene>
    <name evidence="6" type="ORF">G5I_05831</name>
</gene>
<reference evidence="6" key="1">
    <citation type="submission" date="2011-02" db="EMBL/GenBank/DDBJ databases">
        <title>The genome of the leaf-cutting ant Acromyrmex echinatior suggests key adaptations to social evolution and fungus farming.</title>
        <authorList>
            <person name="Nygaard S."/>
            <person name="Zhang G."/>
        </authorList>
    </citation>
    <scope>NUCLEOTIDE SEQUENCE</scope>
</reference>
<keyword evidence="4" id="KW-0501">Molybdenum cofactor biosynthesis</keyword>
<accession>F4WJF2</accession>
<dbReference type="GO" id="GO:0005524">
    <property type="term" value="F:ATP binding"/>
    <property type="evidence" value="ECO:0007669"/>
    <property type="project" value="UniProtKB-UniRule"/>
</dbReference>
<dbReference type="EC" id="2.7.7.75" evidence="3"/>
<dbReference type="OrthoDB" id="4349954at2759"/>
<evidence type="ECO:0000313" key="7">
    <source>
        <dbReference type="Proteomes" id="UP000007755"/>
    </source>
</evidence>
<protein>
    <recommendedName>
        <fullName evidence="3">molybdopterin adenylyltransferase</fullName>
        <ecNumber evidence="3">2.7.7.75</ecNumber>
    </recommendedName>
</protein>
<dbReference type="InterPro" id="IPR038987">
    <property type="entry name" value="MoeA-like"/>
</dbReference>
<name>F4WJF2_ACREC</name>
<dbReference type="Pfam" id="PF03453">
    <property type="entry name" value="MoeA_N"/>
    <property type="match status" value="1"/>
</dbReference>
<comment type="similarity">
    <text evidence="2">In the C-terminal section; belongs to the MoeA family.</text>
</comment>
<dbReference type="InParanoid" id="F4WJF2"/>
<dbReference type="GO" id="GO:0099634">
    <property type="term" value="C:postsynaptic specialization membrane"/>
    <property type="evidence" value="ECO:0007669"/>
    <property type="project" value="GOC"/>
</dbReference>
<dbReference type="InterPro" id="IPR036425">
    <property type="entry name" value="MoaB/Mog-like_dom_sf"/>
</dbReference>
<evidence type="ECO:0000256" key="1">
    <source>
        <dbReference type="ARBA" id="ARBA00007589"/>
    </source>
</evidence>
<dbReference type="GO" id="GO:0005829">
    <property type="term" value="C:cytosol"/>
    <property type="evidence" value="ECO:0007669"/>
    <property type="project" value="TreeGrafter"/>
</dbReference>
<keyword evidence="4" id="KW-0808">Transferase</keyword>
<dbReference type="STRING" id="103372.F4WJF2"/>
<dbReference type="eggNOG" id="KOG2371">
    <property type="taxonomic scope" value="Eukaryota"/>
</dbReference>
<dbReference type="GO" id="GO:0072579">
    <property type="term" value="P:glycine receptor clustering"/>
    <property type="evidence" value="ECO:0007669"/>
    <property type="project" value="TreeGrafter"/>
</dbReference>
<feature type="domain" description="MoaB/Mog" evidence="5">
    <location>
        <begin position="183"/>
        <end position="324"/>
    </location>
</feature>
<comment type="cofactor">
    <cofactor evidence="4">
        <name>Mg(2+)</name>
        <dbReference type="ChEBI" id="CHEBI:18420"/>
    </cofactor>
</comment>
<dbReference type="GO" id="GO:0061599">
    <property type="term" value="F:molybdopterin molybdotransferase activity"/>
    <property type="evidence" value="ECO:0007669"/>
    <property type="project" value="UniProtKB-UniRule"/>
</dbReference>
<sequence>MISITDALGKIREIISENKNKIIFETVQLNDAYGRILYENVESTYNLPPFNASTKHGYAVLITDGKGVRKVLQQDEKNTFSPMTLEPGTCVWINSGDPVPNEATAVVQLKDTKLIKKFEDNDDMHIEILIQPQFNENIKPVGYELMKGKTVASPYTRIGPLEIGLLAASGRKEVIVIKNTPIGVLSIGNNLGEPGEILTPGFTYDINRITLITLLKEQGYNSLDFGIVNNMIAPIQNKIDEALKKVDILVTTGSTNNRDLMKNILEEYYKADIHFGNVNIKPGKSTIFATCEIDNTKKYFWCLSGNPVSAVITARIFLLTFLNEMYFNFYTEYAIVPASMETEYILHSRSRATWTTLGWTSKKNCALVRARGNAISDKLISAIGANAILMLPKKEDGKVTLNSFTQALLIKIPNIKYFNNDFNTDLKIEV</sequence>
<evidence type="ECO:0000259" key="5">
    <source>
        <dbReference type="SMART" id="SM00852"/>
    </source>
</evidence>
<dbReference type="GO" id="GO:0007529">
    <property type="term" value="P:establishment of synaptic specificity at neuromuscular junction"/>
    <property type="evidence" value="ECO:0007669"/>
    <property type="project" value="TreeGrafter"/>
</dbReference>
<keyword evidence="4" id="KW-0479">Metal-binding</keyword>
<dbReference type="SUPFAM" id="SSF53218">
    <property type="entry name" value="Molybdenum cofactor biosynthesis proteins"/>
    <property type="match status" value="1"/>
</dbReference>
<comment type="catalytic activity">
    <reaction evidence="4">
        <text>adenylyl-molybdopterin + molybdate = Mo-molybdopterin + AMP + H(+)</text>
        <dbReference type="Rhea" id="RHEA:35047"/>
        <dbReference type="ChEBI" id="CHEBI:15378"/>
        <dbReference type="ChEBI" id="CHEBI:36264"/>
        <dbReference type="ChEBI" id="CHEBI:62727"/>
        <dbReference type="ChEBI" id="CHEBI:71302"/>
        <dbReference type="ChEBI" id="CHEBI:456215"/>
    </reaction>
</comment>
<dbReference type="Gene3D" id="2.170.190.11">
    <property type="entry name" value="Molybdopterin biosynthesis moea protein, domain 3"/>
    <property type="match status" value="1"/>
</dbReference>
<dbReference type="GO" id="GO:0006777">
    <property type="term" value="P:Mo-molybdopterin cofactor biosynthetic process"/>
    <property type="evidence" value="ECO:0007669"/>
    <property type="project" value="UniProtKB-UniRule"/>
</dbReference>
<dbReference type="Pfam" id="PF00994">
    <property type="entry name" value="MoCF_biosynth"/>
    <property type="match status" value="1"/>
</dbReference>
<dbReference type="GO" id="GO:0098970">
    <property type="term" value="P:postsynaptic neurotransmitter receptor diffusion trapping"/>
    <property type="evidence" value="ECO:0007669"/>
    <property type="project" value="TreeGrafter"/>
</dbReference>
<evidence type="ECO:0000256" key="4">
    <source>
        <dbReference type="RuleBase" id="RU365090"/>
    </source>
</evidence>
<dbReference type="PANTHER" id="PTHR10192">
    <property type="entry name" value="MOLYBDOPTERIN BIOSYNTHESIS PROTEIN"/>
    <property type="match status" value="1"/>
</dbReference>
<dbReference type="UniPathway" id="UPA00344"/>
<dbReference type="GO" id="GO:0030425">
    <property type="term" value="C:dendrite"/>
    <property type="evidence" value="ECO:0007669"/>
    <property type="project" value="TreeGrafter"/>
</dbReference>
<keyword evidence="7" id="KW-1185">Reference proteome</keyword>
<dbReference type="InterPro" id="IPR036688">
    <property type="entry name" value="MoeA_C_domain_IV_sf"/>
</dbReference>
<comment type="similarity">
    <text evidence="4">Belongs to the MoeA family.</text>
</comment>
<dbReference type="SUPFAM" id="SSF63882">
    <property type="entry name" value="MoeA N-terminal region -like"/>
    <property type="match status" value="1"/>
</dbReference>
<comment type="similarity">
    <text evidence="1">In the N-terminal section; belongs to the MoaB/Mog family.</text>
</comment>
<keyword evidence="4" id="KW-0500">Molybdenum</keyword>
<dbReference type="PANTHER" id="PTHR10192:SF5">
    <property type="entry name" value="GEPHYRIN"/>
    <property type="match status" value="1"/>
</dbReference>
<dbReference type="GO" id="GO:0097112">
    <property type="term" value="P:gamma-aminobutyric acid receptor clustering"/>
    <property type="evidence" value="ECO:0007669"/>
    <property type="project" value="TreeGrafter"/>
</dbReference>
<dbReference type="Gene3D" id="3.90.105.10">
    <property type="entry name" value="Molybdopterin biosynthesis moea protein, domain 2"/>
    <property type="match status" value="1"/>
</dbReference>
<dbReference type="GO" id="GO:0061598">
    <property type="term" value="F:molybdopterin adenylyltransferase activity"/>
    <property type="evidence" value="ECO:0007669"/>
    <property type="project" value="UniProtKB-UniRule"/>
</dbReference>
<evidence type="ECO:0000256" key="3">
    <source>
        <dbReference type="ARBA" id="ARBA00012509"/>
    </source>
</evidence>
<proteinExistence type="inferred from homology"/>